<dbReference type="AlphaFoldDB" id="A0A1U7LM97"/>
<dbReference type="Pfam" id="PF04082">
    <property type="entry name" value="Fungal_trans"/>
    <property type="match status" value="1"/>
</dbReference>
<keyword evidence="6" id="KW-1185">Reference proteome</keyword>
<dbReference type="Proteomes" id="UP000186594">
    <property type="component" value="Unassembled WGS sequence"/>
</dbReference>
<keyword evidence="2" id="KW-0539">Nucleus</keyword>
<evidence type="ECO:0000256" key="3">
    <source>
        <dbReference type="SAM" id="MobiDB-lite"/>
    </source>
</evidence>
<gene>
    <name evidence="5" type="ORF">NEOLI_001154</name>
</gene>
<evidence type="ECO:0000313" key="6">
    <source>
        <dbReference type="Proteomes" id="UP000186594"/>
    </source>
</evidence>
<dbReference type="GO" id="GO:0005634">
    <property type="term" value="C:nucleus"/>
    <property type="evidence" value="ECO:0007669"/>
    <property type="project" value="UniProtKB-SubCell"/>
</dbReference>
<dbReference type="InterPro" id="IPR050613">
    <property type="entry name" value="Sec_Metabolite_Reg"/>
</dbReference>
<dbReference type="PANTHER" id="PTHR31001">
    <property type="entry name" value="UNCHARACTERIZED TRANSCRIPTIONAL REGULATORY PROTEIN"/>
    <property type="match status" value="1"/>
</dbReference>
<feature type="domain" description="Xylanolytic transcriptional activator regulatory" evidence="4">
    <location>
        <begin position="300"/>
        <end position="373"/>
    </location>
</feature>
<dbReference type="InterPro" id="IPR007219">
    <property type="entry name" value="XnlR_reg_dom"/>
</dbReference>
<dbReference type="OrthoDB" id="424974at2759"/>
<protein>
    <submittedName>
        <fullName evidence="5">Putative transcriptional regulatory protein</fullName>
    </submittedName>
</protein>
<evidence type="ECO:0000256" key="1">
    <source>
        <dbReference type="ARBA" id="ARBA00004123"/>
    </source>
</evidence>
<comment type="caution">
    <text evidence="5">The sequence shown here is derived from an EMBL/GenBank/DDBJ whole genome shotgun (WGS) entry which is preliminary data.</text>
</comment>
<dbReference type="EMBL" id="LXFE01001251">
    <property type="protein sequence ID" value="OLL23784.1"/>
    <property type="molecule type" value="Genomic_DNA"/>
</dbReference>
<reference evidence="5 6" key="1">
    <citation type="submission" date="2016-04" db="EMBL/GenBank/DDBJ databases">
        <title>Evolutionary innovation and constraint leading to complex multicellularity in the Ascomycota.</title>
        <authorList>
            <person name="Cisse O."/>
            <person name="Nguyen A."/>
            <person name="Hewitt D.A."/>
            <person name="Jedd G."/>
            <person name="Stajich J.E."/>
        </authorList>
    </citation>
    <scope>NUCLEOTIDE SEQUENCE [LARGE SCALE GENOMIC DNA]</scope>
    <source>
        <strain evidence="5 6">DAH-3</strain>
    </source>
</reference>
<organism evidence="5 6">
    <name type="scientific">Neolecta irregularis (strain DAH-3)</name>
    <dbReference type="NCBI Taxonomy" id="1198029"/>
    <lineage>
        <taxon>Eukaryota</taxon>
        <taxon>Fungi</taxon>
        <taxon>Dikarya</taxon>
        <taxon>Ascomycota</taxon>
        <taxon>Taphrinomycotina</taxon>
        <taxon>Neolectales</taxon>
        <taxon>Neolectaceae</taxon>
        <taxon>Neolecta</taxon>
    </lineage>
</organism>
<comment type="subcellular location">
    <subcellularLocation>
        <location evidence="1">Nucleus</location>
    </subcellularLocation>
</comment>
<accession>A0A1U7LM97</accession>
<evidence type="ECO:0000313" key="5">
    <source>
        <dbReference type="EMBL" id="OLL23784.1"/>
    </source>
</evidence>
<dbReference type="GO" id="GO:0003677">
    <property type="term" value="F:DNA binding"/>
    <property type="evidence" value="ECO:0007669"/>
    <property type="project" value="InterPro"/>
</dbReference>
<dbReference type="CDD" id="cd12148">
    <property type="entry name" value="fungal_TF_MHR"/>
    <property type="match status" value="1"/>
</dbReference>
<proteinExistence type="predicted"/>
<dbReference type="GO" id="GO:0006351">
    <property type="term" value="P:DNA-templated transcription"/>
    <property type="evidence" value="ECO:0007669"/>
    <property type="project" value="InterPro"/>
</dbReference>
<dbReference type="GO" id="GO:0008270">
    <property type="term" value="F:zinc ion binding"/>
    <property type="evidence" value="ECO:0007669"/>
    <property type="project" value="InterPro"/>
</dbReference>
<feature type="region of interest" description="Disordered" evidence="3">
    <location>
        <begin position="58"/>
        <end position="88"/>
    </location>
</feature>
<evidence type="ECO:0000259" key="4">
    <source>
        <dbReference type="SMART" id="SM00906"/>
    </source>
</evidence>
<feature type="compositionally biased region" description="Polar residues" evidence="3">
    <location>
        <begin position="58"/>
        <end position="81"/>
    </location>
</feature>
<dbReference type="SMART" id="SM00906">
    <property type="entry name" value="Fungal_trans"/>
    <property type="match status" value="1"/>
</dbReference>
<sequence length="599" mass="69121">MKMSSPVKRRNRVPLACKPCRARRVRSTIIVDDRSLLMRLSEAEMKLAALSQKFEHGTTTSRAPQITNIPSTSLCSTNEQSGPGREDHSLYDYAQPDSPPISVSIAEDVVKESFGRLTVLESGAQRYHGNMSSRLCESSPELEILSVPVWSLKGESKRMDIHSDVIRNIIVKFLPPRTITDILVYRYYAVNEWARFELHQTFLAEYNQFWETLEASPFWIALLLAVISVSLRAYPREDHPDIVALHASLGYDRLSYRLEVQQAIADCLHYGRFMDNYDLDVVRTLVLNQKNADIITPSMVVSSIGLLITMAQSLGLHRNPEILGFTGYEAEYRKRLWQVIFSYDSIGAWHSGQPLHINHDDMDCPLPTYNIEYDGENREWLEFCVTLGKLLLLDPYLYKALFSRKKVSYSRILELDAELQKWDTERPTWLRLDGSEKDPYKMWRQIVLEGAFTRLCLCLHLPYIRRSGFEASQILCRDIAQRAMRMLCVFDQNERQLEWFRWMGQIWMMTVPLISTLVVATDLVAKASKDAESWALVDQTHEVLRRLPEFRDNKQATVAIEVIERIRVDRLLSTDVLGQLDPFAGFEPVFGWDWLQGSP</sequence>
<dbReference type="STRING" id="1198029.A0A1U7LM97"/>
<name>A0A1U7LM97_NEOID</name>
<evidence type="ECO:0000256" key="2">
    <source>
        <dbReference type="ARBA" id="ARBA00023242"/>
    </source>
</evidence>